<dbReference type="PANTHER" id="PTHR33065">
    <property type="entry name" value="OS07G0486400 PROTEIN"/>
    <property type="match status" value="1"/>
</dbReference>
<accession>A0A835B564</accession>
<name>A0A835B564_9POAL</name>
<evidence type="ECO:0000313" key="2">
    <source>
        <dbReference type="EMBL" id="KAF8685393.1"/>
    </source>
</evidence>
<protein>
    <recommendedName>
        <fullName evidence="1">DUF6598 domain-containing protein</fullName>
    </recommendedName>
</protein>
<sequence length="529" mass="59074">MQILRHSILRLLRRRNIATSGGPMHRLVSTSRPLSFMASAPPRWWGVQFMAASDPPVRRVTRLLIADRFPRGSRNLARGSGIGGEEELGKPDSIQLIPSTKDTMISLGEHSESMKNVENSDKTKEFITRCICGPAGGENGKRTSMYVIYGDEESHRSTVGVIGGKQERWGDFLVDTDRMVTEGHRGEIMVSGDEENVNCAAEVPFYPIDGVDPLYILPDSSHRDGALYRDTYSEWKKDFFTVDRRETRVEAMIFSNPLDCYMAMDEDTGTCMRHSTHRMLQIFSLKVAKIPIDAGKVELYGYIAARDVLEPLLNYVVNVSRDDPIIVEQGSLINMAPKRGIRFGDETALEYDMRIKTGEHEEDDLQLIDGVSVISLMEVRNSRVFTSRIIGDCGAIDISAARMDSAVEATVQVLVSEVQGSFGMRLGCVTSGRPKEIQLFNGTISEPRTGLKRYVVAVEHREKMYLKFKVGTGSSSSSEHCCSFTAQKHGHVDRLVETDFASISVKVTWSVLPDSWECKELQALLKSRA</sequence>
<dbReference type="PANTHER" id="PTHR33065:SF167">
    <property type="entry name" value="DUF6598 DOMAIN-CONTAINING PROTEIN"/>
    <property type="match status" value="1"/>
</dbReference>
<dbReference type="InterPro" id="IPR046533">
    <property type="entry name" value="DUF6598"/>
</dbReference>
<dbReference type="EMBL" id="JACEFO010002083">
    <property type="protein sequence ID" value="KAF8685393.1"/>
    <property type="molecule type" value="Genomic_DNA"/>
</dbReference>
<feature type="domain" description="DUF6598" evidence="1">
    <location>
        <begin position="279"/>
        <end position="507"/>
    </location>
</feature>
<comment type="caution">
    <text evidence="2">The sequence shown here is derived from an EMBL/GenBank/DDBJ whole genome shotgun (WGS) entry which is preliminary data.</text>
</comment>
<dbReference type="Pfam" id="PF20241">
    <property type="entry name" value="DUF6598"/>
    <property type="match status" value="1"/>
</dbReference>
<dbReference type="Proteomes" id="UP000636709">
    <property type="component" value="Unassembled WGS sequence"/>
</dbReference>
<keyword evidence="3" id="KW-1185">Reference proteome</keyword>
<dbReference type="AlphaFoldDB" id="A0A835B564"/>
<gene>
    <name evidence="2" type="ORF">HU200_043967</name>
</gene>
<reference evidence="2" key="1">
    <citation type="submission" date="2020-07" db="EMBL/GenBank/DDBJ databases">
        <title>Genome sequence and genetic diversity analysis of an under-domesticated orphan crop, white fonio (Digitaria exilis).</title>
        <authorList>
            <person name="Bennetzen J.L."/>
            <person name="Chen S."/>
            <person name="Ma X."/>
            <person name="Wang X."/>
            <person name="Yssel A.E.J."/>
            <person name="Chaluvadi S.R."/>
            <person name="Johnson M."/>
            <person name="Gangashetty P."/>
            <person name="Hamidou F."/>
            <person name="Sanogo M.D."/>
            <person name="Zwaenepoel A."/>
            <person name="Wallace J."/>
            <person name="Van De Peer Y."/>
            <person name="Van Deynze A."/>
        </authorList>
    </citation>
    <scope>NUCLEOTIDE SEQUENCE</scope>
    <source>
        <tissue evidence="2">Leaves</tissue>
    </source>
</reference>
<organism evidence="2 3">
    <name type="scientific">Digitaria exilis</name>
    <dbReference type="NCBI Taxonomy" id="1010633"/>
    <lineage>
        <taxon>Eukaryota</taxon>
        <taxon>Viridiplantae</taxon>
        <taxon>Streptophyta</taxon>
        <taxon>Embryophyta</taxon>
        <taxon>Tracheophyta</taxon>
        <taxon>Spermatophyta</taxon>
        <taxon>Magnoliopsida</taxon>
        <taxon>Liliopsida</taxon>
        <taxon>Poales</taxon>
        <taxon>Poaceae</taxon>
        <taxon>PACMAD clade</taxon>
        <taxon>Panicoideae</taxon>
        <taxon>Panicodae</taxon>
        <taxon>Paniceae</taxon>
        <taxon>Anthephorinae</taxon>
        <taxon>Digitaria</taxon>
    </lineage>
</organism>
<proteinExistence type="predicted"/>
<dbReference type="OrthoDB" id="673623at2759"/>
<evidence type="ECO:0000313" key="3">
    <source>
        <dbReference type="Proteomes" id="UP000636709"/>
    </source>
</evidence>
<evidence type="ECO:0000259" key="1">
    <source>
        <dbReference type="Pfam" id="PF20241"/>
    </source>
</evidence>